<dbReference type="EMBL" id="GBRH01243312">
    <property type="protein sequence ID" value="JAD54583.1"/>
    <property type="molecule type" value="Transcribed_RNA"/>
</dbReference>
<evidence type="ECO:0000313" key="2">
    <source>
        <dbReference type="EMBL" id="JAD54583.1"/>
    </source>
</evidence>
<accession>A0A0A9AXJ3</accession>
<dbReference type="AlphaFoldDB" id="A0A0A9AXJ3"/>
<keyword evidence="1" id="KW-0472">Membrane</keyword>
<organism evidence="2">
    <name type="scientific">Arundo donax</name>
    <name type="common">Giant reed</name>
    <name type="synonym">Donax arundinaceus</name>
    <dbReference type="NCBI Taxonomy" id="35708"/>
    <lineage>
        <taxon>Eukaryota</taxon>
        <taxon>Viridiplantae</taxon>
        <taxon>Streptophyta</taxon>
        <taxon>Embryophyta</taxon>
        <taxon>Tracheophyta</taxon>
        <taxon>Spermatophyta</taxon>
        <taxon>Magnoliopsida</taxon>
        <taxon>Liliopsida</taxon>
        <taxon>Poales</taxon>
        <taxon>Poaceae</taxon>
        <taxon>PACMAD clade</taxon>
        <taxon>Arundinoideae</taxon>
        <taxon>Arundineae</taxon>
        <taxon>Arundo</taxon>
    </lineage>
</organism>
<keyword evidence="1" id="KW-0812">Transmembrane</keyword>
<protein>
    <submittedName>
        <fullName evidence="2">Uncharacterized protein</fullName>
    </submittedName>
</protein>
<evidence type="ECO:0000256" key="1">
    <source>
        <dbReference type="SAM" id="Phobius"/>
    </source>
</evidence>
<name>A0A0A9AXJ3_ARUDO</name>
<keyword evidence="1" id="KW-1133">Transmembrane helix</keyword>
<proteinExistence type="predicted"/>
<reference evidence="2" key="2">
    <citation type="journal article" date="2015" name="Data Brief">
        <title>Shoot transcriptome of the giant reed, Arundo donax.</title>
        <authorList>
            <person name="Barrero R.A."/>
            <person name="Guerrero F.D."/>
            <person name="Moolhuijzen P."/>
            <person name="Goolsby J.A."/>
            <person name="Tidwell J."/>
            <person name="Bellgard S.E."/>
            <person name="Bellgard M.I."/>
        </authorList>
    </citation>
    <scope>NUCLEOTIDE SEQUENCE</scope>
    <source>
        <tissue evidence="2">Shoot tissue taken approximately 20 cm above the soil surface</tissue>
    </source>
</reference>
<feature type="transmembrane region" description="Helical" evidence="1">
    <location>
        <begin position="6"/>
        <end position="23"/>
    </location>
</feature>
<sequence>MVQNIVLSFAVVIFQLSLFASIFY</sequence>
<reference evidence="2" key="1">
    <citation type="submission" date="2014-09" db="EMBL/GenBank/DDBJ databases">
        <authorList>
            <person name="Magalhaes I.L.F."/>
            <person name="Oliveira U."/>
            <person name="Santos F.R."/>
            <person name="Vidigal T.H.D.A."/>
            <person name="Brescovit A.D."/>
            <person name="Santos A.J."/>
        </authorList>
    </citation>
    <scope>NUCLEOTIDE SEQUENCE</scope>
    <source>
        <tissue evidence="2">Shoot tissue taken approximately 20 cm above the soil surface</tissue>
    </source>
</reference>